<reference evidence="2 3" key="1">
    <citation type="submission" date="2023-02" db="EMBL/GenBank/DDBJ databases">
        <title>Mannheimia cairiniae sp. nov., a novel species of Mannheimia obtained from moscovy ducks (Cairina moschata) and reclassification of Mannheimia ovis as heterotypic synonym of Mannheimia pernigra.</title>
        <authorList>
            <person name="Christensen H."/>
        </authorList>
    </citation>
    <scope>NUCLEOTIDE SEQUENCE [LARGE SCALE GENOMIC DNA]</scope>
    <source>
        <strain evidence="2 3">AT1</strain>
    </source>
</reference>
<comment type="caution">
    <text evidence="2">The sequence shown here is derived from an EMBL/GenBank/DDBJ whole genome shotgun (WGS) entry which is preliminary data.</text>
</comment>
<organism evidence="2 3">
    <name type="scientific">Mannheimia cairinae</name>
    <dbReference type="NCBI Taxonomy" id="3025936"/>
    <lineage>
        <taxon>Bacteria</taxon>
        <taxon>Pseudomonadati</taxon>
        <taxon>Pseudomonadota</taxon>
        <taxon>Gammaproteobacteria</taxon>
        <taxon>Pasteurellales</taxon>
        <taxon>Pasteurellaceae</taxon>
        <taxon>Mannheimia</taxon>
    </lineage>
</organism>
<dbReference type="Proteomes" id="UP001221909">
    <property type="component" value="Unassembled WGS sequence"/>
</dbReference>
<name>A0ABT5MUB5_9PAST</name>
<evidence type="ECO:0000313" key="3">
    <source>
        <dbReference type="Proteomes" id="UP001221909"/>
    </source>
</evidence>
<feature type="transmembrane region" description="Helical" evidence="1">
    <location>
        <begin position="27"/>
        <end position="46"/>
    </location>
</feature>
<accession>A0ABT5MUB5</accession>
<gene>
    <name evidence="2" type="ORF">PTQ27_11360</name>
</gene>
<evidence type="ECO:0000313" key="2">
    <source>
        <dbReference type="EMBL" id="MDD0825051.1"/>
    </source>
</evidence>
<dbReference type="RefSeq" id="WP_273748239.1">
    <property type="nucleotide sequence ID" value="NZ_JAQSJE010000012.1"/>
</dbReference>
<evidence type="ECO:0000256" key="1">
    <source>
        <dbReference type="SAM" id="Phobius"/>
    </source>
</evidence>
<protein>
    <submittedName>
        <fullName evidence="2">Uncharacterized protein</fullName>
    </submittedName>
</protein>
<keyword evidence="1" id="KW-1133">Transmembrane helix</keyword>
<keyword evidence="3" id="KW-1185">Reference proteome</keyword>
<keyword evidence="1" id="KW-0472">Membrane</keyword>
<keyword evidence="1" id="KW-0812">Transmembrane</keyword>
<sequence length="173" mass="20195">MEWKGIDLAGSKQSKWVLTSYTTIKQFGLILLFIVGINLIFTFYYLQKKQEIYPLATQLNQLKAEKSALIQKIADLDNNKKILPFIKGHEIEQSFELIKNFPLKNGGINSILFYLDNNLYLKITGKLSSQQDFQMLEQFLREQDLFELKVDQINLNHNNETHLIFTVKHKGIK</sequence>
<proteinExistence type="predicted"/>
<dbReference type="EMBL" id="JAQSJE010000012">
    <property type="protein sequence ID" value="MDD0825051.1"/>
    <property type="molecule type" value="Genomic_DNA"/>
</dbReference>